<protein>
    <submittedName>
        <fullName evidence="12">p-loop containing nucleoside triphosphate hydrolase protein</fullName>
    </submittedName>
</protein>
<feature type="region of interest" description="Disordered" evidence="9">
    <location>
        <begin position="1"/>
        <end position="20"/>
    </location>
</feature>
<dbReference type="InterPro" id="IPR043926">
    <property type="entry name" value="ABCG_dom"/>
</dbReference>
<evidence type="ECO:0000259" key="11">
    <source>
        <dbReference type="PROSITE" id="PS50893"/>
    </source>
</evidence>
<dbReference type="OrthoDB" id="66620at2759"/>
<evidence type="ECO:0000256" key="7">
    <source>
        <dbReference type="ARBA" id="ARBA00022989"/>
    </source>
</evidence>
<evidence type="ECO:0000256" key="3">
    <source>
        <dbReference type="ARBA" id="ARBA00022448"/>
    </source>
</evidence>
<comment type="similarity">
    <text evidence="2">Belongs to the ABC transporter superfamily. ABCG family. Eye pigment precursor importer (TC 3.A.1.204) subfamily.</text>
</comment>
<dbReference type="PANTHER" id="PTHR48042:SF11">
    <property type="entry name" value="ABC TRANSPORTER G FAMILY MEMBER 11"/>
    <property type="match status" value="1"/>
</dbReference>
<evidence type="ECO:0000256" key="1">
    <source>
        <dbReference type="ARBA" id="ARBA00004141"/>
    </source>
</evidence>
<dbReference type="GeneID" id="63775173"/>
<dbReference type="SUPFAM" id="SSF52540">
    <property type="entry name" value="P-loop containing nucleoside triphosphate hydrolases"/>
    <property type="match status" value="1"/>
</dbReference>
<keyword evidence="3" id="KW-0813">Transport</keyword>
<dbReference type="Proteomes" id="UP000193689">
    <property type="component" value="Unassembled WGS sequence"/>
</dbReference>
<keyword evidence="12" id="KW-0378">Hydrolase</keyword>
<evidence type="ECO:0000256" key="10">
    <source>
        <dbReference type="SAM" id="Phobius"/>
    </source>
</evidence>
<dbReference type="CDD" id="cd03213">
    <property type="entry name" value="ABCG_EPDR"/>
    <property type="match status" value="1"/>
</dbReference>
<evidence type="ECO:0000313" key="13">
    <source>
        <dbReference type="Proteomes" id="UP000193689"/>
    </source>
</evidence>
<dbReference type="AlphaFoldDB" id="A0A1Y2D9C6"/>
<sequence length="647" mass="71316">MSANGELQREGTDYTGQVNDSDVEKSVLSGDHLLNTTVSSISWRDVAVMVKHKETGEPLRIVDNVEGIVEAGEMCALMGPSGCGKTTLLNVLAHRPTNAREVNGSVLINGSPVSRATIREMSCFVEQEDALIGSLTVEETLDFAACLSVSTRTLSAKDRISRVRGLIKAFGLQKQANTLIGTPIRKGVSGGQKRRVGVASQLIASPTILFLDEPTSGLDSTASWEVMSLLGAAAKQNNLIIIASIHQPSTSTFNLFDKVMLLSGGKTHFFGPVTAVEGHYHAVGHAIPQHTNVAEFMLELVNTDFVAYRGPAQKHIDYLQWAWGASSHRRHVQAAIAEAESQAHRVTDSRNRAPSGTKPSSLSTILTLLHRSFIKSYRDVIAYTIRIAMYLGLGVMIGTVWLRLKPEQSSIQPYINGLFFGSAFMSFMAVAYVPAFLEDRLQYVKEYHNGLYGATALVVSNFIIGIPYLYIPVLIALLFSVVSYFLVNFHPGFHAFSVYLMWLFLDLLAAESLVVFFSSLFPSFVVALALVALANGLWMSTSGFLVTPGVLNVFYKYAFHYWDYQKWVFEGMMVNEFSERVYACPVIAGQCACMYRTDLMDLCMIRGQGVLDQYGFEPGNMWRNVGIVLTIVAGYRIAAWIVLSLRR</sequence>
<comment type="subcellular location">
    <subcellularLocation>
        <location evidence="1">Membrane</location>
        <topology evidence="1">Multi-pass membrane protein</topology>
    </subcellularLocation>
</comment>
<dbReference type="RefSeq" id="XP_040709814.1">
    <property type="nucleotide sequence ID" value="XM_040858961.1"/>
</dbReference>
<keyword evidence="5" id="KW-0547">Nucleotide-binding</keyword>
<dbReference type="PANTHER" id="PTHR48042">
    <property type="entry name" value="ABC TRANSPORTER G FAMILY MEMBER 11"/>
    <property type="match status" value="1"/>
</dbReference>
<dbReference type="InParanoid" id="A0A1Y2D9C6"/>
<dbReference type="GO" id="GO:0005524">
    <property type="term" value="F:ATP binding"/>
    <property type="evidence" value="ECO:0007669"/>
    <property type="project" value="UniProtKB-KW"/>
</dbReference>
<evidence type="ECO:0000313" key="12">
    <source>
        <dbReference type="EMBL" id="ORY55862.1"/>
    </source>
</evidence>
<dbReference type="InterPro" id="IPR017871">
    <property type="entry name" value="ABC_transporter-like_CS"/>
</dbReference>
<dbReference type="EMBL" id="MCFJ01000025">
    <property type="protein sequence ID" value="ORY55862.1"/>
    <property type="molecule type" value="Genomic_DNA"/>
</dbReference>
<dbReference type="InterPro" id="IPR013525">
    <property type="entry name" value="ABC2_TM"/>
</dbReference>
<evidence type="ECO:0000256" key="6">
    <source>
        <dbReference type="ARBA" id="ARBA00022840"/>
    </source>
</evidence>
<comment type="caution">
    <text evidence="12">The sequence shown here is derived from an EMBL/GenBank/DDBJ whole genome shotgun (WGS) entry which is preliminary data.</text>
</comment>
<dbReference type="GO" id="GO:0016887">
    <property type="term" value="F:ATP hydrolysis activity"/>
    <property type="evidence" value="ECO:0007669"/>
    <property type="project" value="InterPro"/>
</dbReference>
<evidence type="ECO:0000256" key="9">
    <source>
        <dbReference type="SAM" id="MobiDB-lite"/>
    </source>
</evidence>
<evidence type="ECO:0000256" key="2">
    <source>
        <dbReference type="ARBA" id="ARBA00005814"/>
    </source>
</evidence>
<keyword evidence="6" id="KW-0067">ATP-binding</keyword>
<feature type="transmembrane region" description="Helical" evidence="10">
    <location>
        <begin position="524"/>
        <end position="546"/>
    </location>
</feature>
<feature type="transmembrane region" description="Helical" evidence="10">
    <location>
        <begin position="380"/>
        <end position="402"/>
    </location>
</feature>
<dbReference type="InterPro" id="IPR027417">
    <property type="entry name" value="P-loop_NTPase"/>
</dbReference>
<organism evidence="12 13">
    <name type="scientific">Pseudomassariella vexata</name>
    <dbReference type="NCBI Taxonomy" id="1141098"/>
    <lineage>
        <taxon>Eukaryota</taxon>
        <taxon>Fungi</taxon>
        <taxon>Dikarya</taxon>
        <taxon>Ascomycota</taxon>
        <taxon>Pezizomycotina</taxon>
        <taxon>Sordariomycetes</taxon>
        <taxon>Xylariomycetidae</taxon>
        <taxon>Amphisphaeriales</taxon>
        <taxon>Pseudomassariaceae</taxon>
        <taxon>Pseudomassariella</taxon>
    </lineage>
</organism>
<dbReference type="InterPro" id="IPR052215">
    <property type="entry name" value="Plant_ABCG"/>
</dbReference>
<proteinExistence type="inferred from homology"/>
<dbReference type="Gene3D" id="3.40.50.300">
    <property type="entry name" value="P-loop containing nucleotide triphosphate hydrolases"/>
    <property type="match status" value="1"/>
</dbReference>
<evidence type="ECO:0000256" key="4">
    <source>
        <dbReference type="ARBA" id="ARBA00022692"/>
    </source>
</evidence>
<feature type="transmembrane region" description="Helical" evidence="10">
    <location>
        <begin position="447"/>
        <end position="464"/>
    </location>
</feature>
<keyword evidence="8 10" id="KW-0472">Membrane</keyword>
<dbReference type="PROSITE" id="PS00211">
    <property type="entry name" value="ABC_TRANSPORTER_1"/>
    <property type="match status" value="1"/>
</dbReference>
<feature type="domain" description="ABC transporter" evidence="11">
    <location>
        <begin position="41"/>
        <end position="289"/>
    </location>
</feature>
<reference evidence="12 13" key="1">
    <citation type="submission" date="2016-07" db="EMBL/GenBank/DDBJ databases">
        <title>Pervasive Adenine N6-methylation of Active Genes in Fungi.</title>
        <authorList>
            <consortium name="DOE Joint Genome Institute"/>
            <person name="Mondo S.J."/>
            <person name="Dannebaum R.O."/>
            <person name="Kuo R.C."/>
            <person name="Labutti K."/>
            <person name="Haridas S."/>
            <person name="Kuo A."/>
            <person name="Salamov A."/>
            <person name="Ahrendt S.R."/>
            <person name="Lipzen A."/>
            <person name="Sullivan W."/>
            <person name="Andreopoulos W.B."/>
            <person name="Clum A."/>
            <person name="Lindquist E."/>
            <person name="Daum C."/>
            <person name="Ramamoorthy G.K."/>
            <person name="Gryganskyi A."/>
            <person name="Culley D."/>
            <person name="Magnuson J.K."/>
            <person name="James T.Y."/>
            <person name="O'Malley M.A."/>
            <person name="Stajich J.E."/>
            <person name="Spatafora J.W."/>
            <person name="Visel A."/>
            <person name="Grigoriev I.V."/>
        </authorList>
    </citation>
    <scope>NUCLEOTIDE SEQUENCE [LARGE SCALE GENOMIC DNA]</scope>
    <source>
        <strain evidence="12 13">CBS 129021</strain>
    </source>
</reference>
<evidence type="ECO:0000256" key="8">
    <source>
        <dbReference type="ARBA" id="ARBA00023136"/>
    </source>
</evidence>
<dbReference type="GO" id="GO:0016020">
    <property type="term" value="C:membrane"/>
    <property type="evidence" value="ECO:0007669"/>
    <property type="project" value="UniProtKB-SubCell"/>
</dbReference>
<dbReference type="InterPro" id="IPR003593">
    <property type="entry name" value="AAA+_ATPase"/>
</dbReference>
<dbReference type="GO" id="GO:0140359">
    <property type="term" value="F:ABC-type transporter activity"/>
    <property type="evidence" value="ECO:0007669"/>
    <property type="project" value="InterPro"/>
</dbReference>
<dbReference type="InterPro" id="IPR003439">
    <property type="entry name" value="ABC_transporter-like_ATP-bd"/>
</dbReference>
<dbReference type="FunFam" id="3.40.50.300:FF:001305">
    <property type="entry name" value="ABCG transporter ABC superfamily"/>
    <property type="match status" value="1"/>
</dbReference>
<accession>A0A1Y2D9C6</accession>
<feature type="transmembrane region" description="Helical" evidence="10">
    <location>
        <begin position="414"/>
        <end position="435"/>
    </location>
</feature>
<dbReference type="Pfam" id="PF01061">
    <property type="entry name" value="ABC2_membrane"/>
    <property type="match status" value="1"/>
</dbReference>
<evidence type="ECO:0000256" key="5">
    <source>
        <dbReference type="ARBA" id="ARBA00022741"/>
    </source>
</evidence>
<dbReference type="Pfam" id="PF19055">
    <property type="entry name" value="ABC2_membrane_7"/>
    <property type="match status" value="1"/>
</dbReference>
<feature type="transmembrane region" description="Helical" evidence="10">
    <location>
        <begin position="621"/>
        <end position="643"/>
    </location>
</feature>
<dbReference type="STRING" id="1141098.A0A1Y2D9C6"/>
<gene>
    <name evidence="12" type="ORF">BCR38DRAFT_414721</name>
</gene>
<dbReference type="SMART" id="SM00382">
    <property type="entry name" value="AAA"/>
    <property type="match status" value="1"/>
</dbReference>
<dbReference type="Pfam" id="PF00005">
    <property type="entry name" value="ABC_tran"/>
    <property type="match status" value="1"/>
</dbReference>
<dbReference type="PROSITE" id="PS50893">
    <property type="entry name" value="ABC_TRANSPORTER_2"/>
    <property type="match status" value="1"/>
</dbReference>
<keyword evidence="4 10" id="KW-0812">Transmembrane</keyword>
<keyword evidence="13" id="KW-1185">Reference proteome</keyword>
<keyword evidence="7 10" id="KW-1133">Transmembrane helix</keyword>
<name>A0A1Y2D9C6_9PEZI</name>